<dbReference type="InterPro" id="IPR023170">
    <property type="entry name" value="HhH_base_excis_C"/>
</dbReference>
<gene>
    <name evidence="8" type="ORF">ENN70_06930</name>
</gene>
<keyword evidence="6" id="KW-0326">Glycosidase</keyword>
<dbReference type="Pfam" id="PF22175">
    <property type="entry name" value="Ogg-HhH"/>
    <property type="match status" value="1"/>
</dbReference>
<dbReference type="GO" id="GO:0016799">
    <property type="term" value="F:hydrolase activity, hydrolyzing N-glycosyl compounds"/>
    <property type="evidence" value="ECO:0007669"/>
    <property type="project" value="InterPro"/>
</dbReference>
<dbReference type="PIRSF" id="PIRSF005954">
    <property type="entry name" value="Thrmst_ogg"/>
    <property type="match status" value="1"/>
</dbReference>
<name>A0A7C2NC51_ARCFL</name>
<dbReference type="Gene3D" id="1.10.1670.10">
    <property type="entry name" value="Helix-hairpin-Helix base-excision DNA repair enzymes (C-terminal)"/>
    <property type="match status" value="1"/>
</dbReference>
<dbReference type="GO" id="GO:0006284">
    <property type="term" value="P:base-excision repair"/>
    <property type="evidence" value="ECO:0007669"/>
    <property type="project" value="InterPro"/>
</dbReference>
<dbReference type="InterPro" id="IPR003265">
    <property type="entry name" value="HhH-GPD_domain"/>
</dbReference>
<evidence type="ECO:0000256" key="1">
    <source>
        <dbReference type="ARBA" id="ARBA00022763"/>
    </source>
</evidence>
<dbReference type="Gene3D" id="1.10.340.30">
    <property type="entry name" value="Hypothetical protein, domain 2"/>
    <property type="match status" value="1"/>
</dbReference>
<keyword evidence="2" id="KW-0378">Hydrolase</keyword>
<dbReference type="NCBIfam" id="NF002305">
    <property type="entry name" value="PRK01229.1"/>
    <property type="match status" value="1"/>
</dbReference>
<keyword evidence="3" id="KW-0234">DNA repair</keyword>
<sequence length="198" mass="22777">MIERAILKRLEEFRQLGEKGEVKFDFRPFLDLSLNACIKTELAFCISTANSSATAGLRFQKFLESGTEIEEALKLAGVRFHKKKSGYIREAFDNFEIVERALELESGKARKSLLQLKGIGMKEASHFLRNVGREDVAIIDRHVLRWLESQGFEIPSKITPKNYLEIEKLLIDISEERKKTLAEMDLRIWAEMTGKVLK</sequence>
<dbReference type="GO" id="GO:0016829">
    <property type="term" value="F:lyase activity"/>
    <property type="evidence" value="ECO:0007669"/>
    <property type="project" value="UniProtKB-KW"/>
</dbReference>
<dbReference type="EMBL" id="DSCQ01000083">
    <property type="protein sequence ID" value="HET21781.1"/>
    <property type="molecule type" value="Genomic_DNA"/>
</dbReference>
<dbReference type="SUPFAM" id="SSF48150">
    <property type="entry name" value="DNA-glycosylase"/>
    <property type="match status" value="1"/>
</dbReference>
<dbReference type="InterPro" id="IPR012092">
    <property type="entry name" value="DNA_glyclase/AP_lyase_Ogg"/>
</dbReference>
<evidence type="ECO:0000256" key="4">
    <source>
        <dbReference type="ARBA" id="ARBA00023239"/>
    </source>
</evidence>
<keyword evidence="4 8" id="KW-0456">Lyase</keyword>
<comment type="caution">
    <text evidence="8">The sequence shown here is derived from an EMBL/GenBank/DDBJ whole genome shotgun (WGS) entry which is preliminary data.</text>
</comment>
<organism evidence="8">
    <name type="scientific">Archaeoglobus fulgidus</name>
    <dbReference type="NCBI Taxonomy" id="2234"/>
    <lineage>
        <taxon>Archaea</taxon>
        <taxon>Methanobacteriati</taxon>
        <taxon>Methanobacteriota</taxon>
        <taxon>Archaeoglobi</taxon>
        <taxon>Archaeoglobales</taxon>
        <taxon>Archaeoglobaceae</taxon>
        <taxon>Archaeoglobus</taxon>
    </lineage>
</organism>
<proteinExistence type="predicted"/>
<accession>A0A7C2NC51</accession>
<evidence type="ECO:0000256" key="5">
    <source>
        <dbReference type="ARBA" id="ARBA00023268"/>
    </source>
</evidence>
<dbReference type="AlphaFoldDB" id="A0A7C2NC51"/>
<keyword evidence="5" id="KW-0511">Multifunctional enzyme</keyword>
<dbReference type="CDD" id="cd00056">
    <property type="entry name" value="ENDO3c"/>
    <property type="match status" value="1"/>
</dbReference>
<dbReference type="InterPro" id="IPR011257">
    <property type="entry name" value="DNA_glycosylase"/>
</dbReference>
<keyword evidence="1" id="KW-0227">DNA damage</keyword>
<evidence type="ECO:0000259" key="7">
    <source>
        <dbReference type="SMART" id="SM00478"/>
    </source>
</evidence>
<dbReference type="GO" id="GO:0003906">
    <property type="term" value="F:DNA-(apurinic or apyrimidinic site) endonuclease activity"/>
    <property type="evidence" value="ECO:0007669"/>
    <property type="project" value="InterPro"/>
</dbReference>
<reference evidence="8" key="1">
    <citation type="journal article" date="2020" name="mSystems">
        <title>Genome- and Community-Level Interaction Insights into Carbon Utilization and Element Cycling Functions of Hydrothermarchaeota in Hydrothermal Sediment.</title>
        <authorList>
            <person name="Zhou Z."/>
            <person name="Liu Y."/>
            <person name="Xu W."/>
            <person name="Pan J."/>
            <person name="Luo Z.H."/>
            <person name="Li M."/>
        </authorList>
    </citation>
    <scope>NUCLEOTIDE SEQUENCE [LARGE SCALE GENOMIC DNA]</scope>
    <source>
        <strain evidence="8">SpSt-12</strain>
    </source>
</reference>
<evidence type="ECO:0000256" key="6">
    <source>
        <dbReference type="ARBA" id="ARBA00023295"/>
    </source>
</evidence>
<protein>
    <submittedName>
        <fullName evidence="8">N-glycosylase/DNA lyase</fullName>
    </submittedName>
</protein>
<evidence type="ECO:0000313" key="8">
    <source>
        <dbReference type="EMBL" id="HET21781.1"/>
    </source>
</evidence>
<evidence type="ECO:0000256" key="3">
    <source>
        <dbReference type="ARBA" id="ARBA00023204"/>
    </source>
</evidence>
<feature type="domain" description="HhH-GPD" evidence="7">
    <location>
        <begin position="46"/>
        <end position="193"/>
    </location>
</feature>
<evidence type="ECO:0000256" key="2">
    <source>
        <dbReference type="ARBA" id="ARBA00022801"/>
    </source>
</evidence>
<dbReference type="SMART" id="SM00478">
    <property type="entry name" value="ENDO3c"/>
    <property type="match status" value="1"/>
</dbReference>